<comment type="caution">
    <text evidence="3">The sequence shown here is derived from an EMBL/GenBank/DDBJ whole genome shotgun (WGS) entry which is preliminary data.</text>
</comment>
<dbReference type="Gene3D" id="3.20.20.30">
    <property type="entry name" value="Luciferase-like domain"/>
    <property type="match status" value="1"/>
</dbReference>
<evidence type="ECO:0000313" key="4">
    <source>
        <dbReference type="Proteomes" id="UP001501020"/>
    </source>
</evidence>
<dbReference type="NCBIfam" id="TIGR03558">
    <property type="entry name" value="oxido_grp_1"/>
    <property type="match status" value="1"/>
</dbReference>
<name>A0ABP5L1X0_9ACTN</name>
<protein>
    <submittedName>
        <fullName evidence="3">LLM class flavin-dependent oxidoreductase</fullName>
    </submittedName>
</protein>
<evidence type="ECO:0000313" key="3">
    <source>
        <dbReference type="EMBL" id="GAA2139153.1"/>
    </source>
</evidence>
<dbReference type="Proteomes" id="UP001501020">
    <property type="component" value="Unassembled WGS sequence"/>
</dbReference>
<dbReference type="PANTHER" id="PTHR30137:SF6">
    <property type="entry name" value="LUCIFERASE-LIKE MONOOXYGENASE"/>
    <property type="match status" value="1"/>
</dbReference>
<accession>A0ABP5L1X0</accession>
<feature type="domain" description="Luciferase-like" evidence="2">
    <location>
        <begin position="9"/>
        <end position="300"/>
    </location>
</feature>
<keyword evidence="4" id="KW-1185">Reference proteome</keyword>
<sequence length="337" mass="36410">MSIVSILDTAPVWQGSSPSRALRESLRTAPEAERMGYHRYWVAEHHNAPFIASCAPPVLVARLAAATSRIRVGSGGVMLPNHPPLVVAEQFGTLEALSPGRIDLGVGRSPGTDMSTAQALRRVSSPPGSQAYRDQVRELVRLLSPRPGDPVVAVPAAGGAPDVWLLGSSVDNARFAGELGLPFAFAHHIRPHNAAPALRAYRDAFRPSAAFPEPRTLLAASVIVADSTAHAEWLAGPSRVIVAQSLKGVRNGPNVTPEDAAKMHWTAEEDAVLRERMAHHVIGDPETVRERLDELLKQTEADELMVLTLVHDYDERLRSYELLAKTLLAETMAADIC</sequence>
<dbReference type="Pfam" id="PF00296">
    <property type="entry name" value="Bac_luciferase"/>
    <property type="match status" value="1"/>
</dbReference>
<evidence type="ECO:0000256" key="1">
    <source>
        <dbReference type="ARBA" id="ARBA00007789"/>
    </source>
</evidence>
<dbReference type="InterPro" id="IPR036661">
    <property type="entry name" value="Luciferase-like_sf"/>
</dbReference>
<dbReference type="SUPFAM" id="SSF51679">
    <property type="entry name" value="Bacterial luciferase-like"/>
    <property type="match status" value="1"/>
</dbReference>
<gene>
    <name evidence="3" type="ORF">GCM10009727_35430</name>
</gene>
<organism evidence="3 4">
    <name type="scientific">Actinomadura napierensis</name>
    <dbReference type="NCBI Taxonomy" id="267854"/>
    <lineage>
        <taxon>Bacteria</taxon>
        <taxon>Bacillati</taxon>
        <taxon>Actinomycetota</taxon>
        <taxon>Actinomycetes</taxon>
        <taxon>Streptosporangiales</taxon>
        <taxon>Thermomonosporaceae</taxon>
        <taxon>Actinomadura</taxon>
    </lineage>
</organism>
<dbReference type="InterPro" id="IPR011251">
    <property type="entry name" value="Luciferase-like_dom"/>
</dbReference>
<evidence type="ECO:0000259" key="2">
    <source>
        <dbReference type="Pfam" id="PF00296"/>
    </source>
</evidence>
<dbReference type="InterPro" id="IPR050766">
    <property type="entry name" value="Bact_Lucif_Oxidored"/>
</dbReference>
<dbReference type="InterPro" id="IPR019949">
    <property type="entry name" value="CmoO-like"/>
</dbReference>
<reference evidence="4" key="1">
    <citation type="journal article" date="2019" name="Int. J. Syst. Evol. Microbiol.">
        <title>The Global Catalogue of Microorganisms (GCM) 10K type strain sequencing project: providing services to taxonomists for standard genome sequencing and annotation.</title>
        <authorList>
            <consortium name="The Broad Institute Genomics Platform"/>
            <consortium name="The Broad Institute Genome Sequencing Center for Infectious Disease"/>
            <person name="Wu L."/>
            <person name="Ma J."/>
        </authorList>
    </citation>
    <scope>NUCLEOTIDE SEQUENCE [LARGE SCALE GENOMIC DNA]</scope>
    <source>
        <strain evidence="4">JCM 13850</strain>
    </source>
</reference>
<dbReference type="PANTHER" id="PTHR30137">
    <property type="entry name" value="LUCIFERASE-LIKE MONOOXYGENASE"/>
    <property type="match status" value="1"/>
</dbReference>
<dbReference type="RefSeq" id="WP_344267837.1">
    <property type="nucleotide sequence ID" value="NZ_BAAAMR010000028.1"/>
</dbReference>
<dbReference type="EMBL" id="BAAAMR010000028">
    <property type="protein sequence ID" value="GAA2139153.1"/>
    <property type="molecule type" value="Genomic_DNA"/>
</dbReference>
<dbReference type="CDD" id="cd00347">
    <property type="entry name" value="Flavin_utilizing_monoxygenases"/>
    <property type="match status" value="1"/>
</dbReference>
<proteinExistence type="predicted"/>
<comment type="similarity">
    <text evidence="1">To bacterial alkanal monooxygenase alpha and beta chains.</text>
</comment>